<dbReference type="EC" id="2.7.11.1" evidence="1"/>
<dbReference type="PANTHER" id="PTHR43289:SF6">
    <property type="entry name" value="SERINE_THREONINE-PROTEIN KINASE NEKL-3"/>
    <property type="match status" value="1"/>
</dbReference>
<dbReference type="InterPro" id="IPR011009">
    <property type="entry name" value="Kinase-like_dom_sf"/>
</dbReference>
<comment type="caution">
    <text evidence="9">The sequence shown here is derived from an EMBL/GenBank/DDBJ whole genome shotgun (WGS) entry which is preliminary data.</text>
</comment>
<evidence type="ECO:0000313" key="9">
    <source>
        <dbReference type="EMBL" id="TMQ89935.1"/>
    </source>
</evidence>
<dbReference type="InterPro" id="IPR017441">
    <property type="entry name" value="Protein_kinase_ATP_BS"/>
</dbReference>
<proteinExistence type="predicted"/>
<sequence>MEEEGPVTVLRGRYRLEVLLGRGGMGAVWRATDTVLDREVAVKELLLPDGTSAERRAVMAERALREARAAARVRHPNAIRVHDVFASGGRPWIVMELLSGHGLDVEIHEHGPLPPERVAEIGRGVLEALRAAHARGVVHRDVKPGNVFCRDDGRVVLTDFGIAAMDDEERITRTGLPIGTPGYIAPERLRGAPAAPPSDLFALGVLLYAALTGTAPFSRTEPLAALGAVLTHAPPPPGGPPRLAGLVMGLLAPDPARRTTADQARDALAGPGLTAPAAASPAGVPRWWLPARVALAAVGVLAVASVPLRGCGAPPAEVVPTVAPRAGTPTPEPAPTFPRVPTLDPSRLLSPPGFTPSIPPCVLRGDC</sequence>
<evidence type="ECO:0000256" key="4">
    <source>
        <dbReference type="ARBA" id="ARBA00022741"/>
    </source>
</evidence>
<evidence type="ECO:0000256" key="1">
    <source>
        <dbReference type="ARBA" id="ARBA00012513"/>
    </source>
</evidence>
<evidence type="ECO:0000256" key="7">
    <source>
        <dbReference type="PROSITE-ProRule" id="PRU10141"/>
    </source>
</evidence>
<dbReference type="PROSITE" id="PS00108">
    <property type="entry name" value="PROTEIN_KINASE_ST"/>
    <property type="match status" value="1"/>
</dbReference>
<evidence type="ECO:0000256" key="3">
    <source>
        <dbReference type="ARBA" id="ARBA00022679"/>
    </source>
</evidence>
<dbReference type="GO" id="GO:0005524">
    <property type="term" value="F:ATP binding"/>
    <property type="evidence" value="ECO:0007669"/>
    <property type="project" value="UniProtKB-UniRule"/>
</dbReference>
<evidence type="ECO:0000256" key="2">
    <source>
        <dbReference type="ARBA" id="ARBA00022527"/>
    </source>
</evidence>
<keyword evidence="3" id="KW-0808">Transferase</keyword>
<dbReference type="PROSITE" id="PS00107">
    <property type="entry name" value="PROTEIN_KINASE_ATP"/>
    <property type="match status" value="1"/>
</dbReference>
<dbReference type="PROSITE" id="PS50011">
    <property type="entry name" value="PROTEIN_KINASE_DOM"/>
    <property type="match status" value="1"/>
</dbReference>
<dbReference type="PANTHER" id="PTHR43289">
    <property type="entry name" value="MITOGEN-ACTIVATED PROTEIN KINASE KINASE KINASE 20-RELATED"/>
    <property type="match status" value="1"/>
</dbReference>
<keyword evidence="6 7" id="KW-0067">ATP-binding</keyword>
<dbReference type="SMART" id="SM00220">
    <property type="entry name" value="S_TKc"/>
    <property type="match status" value="1"/>
</dbReference>
<dbReference type="InterPro" id="IPR000719">
    <property type="entry name" value="Prot_kinase_dom"/>
</dbReference>
<dbReference type="SUPFAM" id="SSF56112">
    <property type="entry name" value="Protein kinase-like (PK-like)"/>
    <property type="match status" value="1"/>
</dbReference>
<evidence type="ECO:0000256" key="6">
    <source>
        <dbReference type="ARBA" id="ARBA00022840"/>
    </source>
</evidence>
<dbReference type="Gene3D" id="1.10.510.10">
    <property type="entry name" value="Transferase(Phosphotransferase) domain 1"/>
    <property type="match status" value="1"/>
</dbReference>
<gene>
    <name evidence="9" type="ORF">ETD83_37685</name>
</gene>
<feature type="binding site" evidence="7">
    <location>
        <position position="43"/>
    </location>
    <ligand>
        <name>ATP</name>
        <dbReference type="ChEBI" id="CHEBI:30616"/>
    </ligand>
</feature>
<keyword evidence="10" id="KW-1185">Reference proteome</keyword>
<reference evidence="9 10" key="1">
    <citation type="submission" date="2019-05" db="EMBL/GenBank/DDBJ databases">
        <title>Draft genome sequence of Actinomadura sp. 14C53.</title>
        <authorList>
            <person name="Saricaoglu S."/>
            <person name="Isik K."/>
        </authorList>
    </citation>
    <scope>NUCLEOTIDE SEQUENCE [LARGE SCALE GENOMIC DNA]</scope>
    <source>
        <strain evidence="9 10">14C53</strain>
    </source>
</reference>
<dbReference type="Pfam" id="PF00069">
    <property type="entry name" value="Pkinase"/>
    <property type="match status" value="1"/>
</dbReference>
<dbReference type="Gene3D" id="3.30.200.20">
    <property type="entry name" value="Phosphorylase Kinase, domain 1"/>
    <property type="match status" value="1"/>
</dbReference>
<dbReference type="InterPro" id="IPR008271">
    <property type="entry name" value="Ser/Thr_kinase_AS"/>
</dbReference>
<keyword evidence="2 9" id="KW-0723">Serine/threonine-protein kinase</keyword>
<keyword evidence="4 7" id="KW-0547">Nucleotide-binding</keyword>
<keyword evidence="5 9" id="KW-0418">Kinase</keyword>
<evidence type="ECO:0000313" key="10">
    <source>
        <dbReference type="Proteomes" id="UP000309174"/>
    </source>
</evidence>
<feature type="domain" description="Protein kinase" evidence="8">
    <location>
        <begin position="14"/>
        <end position="273"/>
    </location>
</feature>
<accession>A0A5C4J014</accession>
<dbReference type="AlphaFoldDB" id="A0A5C4J014"/>
<organism evidence="9 10">
    <name type="scientific">Actinomadura soli</name>
    <dbReference type="NCBI Taxonomy" id="2508997"/>
    <lineage>
        <taxon>Bacteria</taxon>
        <taxon>Bacillati</taxon>
        <taxon>Actinomycetota</taxon>
        <taxon>Actinomycetes</taxon>
        <taxon>Streptosporangiales</taxon>
        <taxon>Thermomonosporaceae</taxon>
        <taxon>Actinomadura</taxon>
    </lineage>
</organism>
<protein>
    <recommendedName>
        <fullName evidence="1">non-specific serine/threonine protein kinase</fullName>
        <ecNumber evidence="1">2.7.11.1</ecNumber>
    </recommendedName>
</protein>
<evidence type="ECO:0000259" key="8">
    <source>
        <dbReference type="PROSITE" id="PS50011"/>
    </source>
</evidence>
<dbReference type="GO" id="GO:0004674">
    <property type="term" value="F:protein serine/threonine kinase activity"/>
    <property type="evidence" value="ECO:0007669"/>
    <property type="project" value="UniProtKB-KW"/>
</dbReference>
<name>A0A5C4J014_9ACTN</name>
<evidence type="ECO:0000256" key="5">
    <source>
        <dbReference type="ARBA" id="ARBA00022777"/>
    </source>
</evidence>
<dbReference type="OrthoDB" id="3679634at2"/>
<dbReference type="Proteomes" id="UP000309174">
    <property type="component" value="Unassembled WGS sequence"/>
</dbReference>
<dbReference type="CDD" id="cd14014">
    <property type="entry name" value="STKc_PknB_like"/>
    <property type="match status" value="1"/>
</dbReference>
<dbReference type="EMBL" id="VCKW01000349">
    <property type="protein sequence ID" value="TMQ89935.1"/>
    <property type="molecule type" value="Genomic_DNA"/>
</dbReference>